<protein>
    <submittedName>
        <fullName evidence="1">Uncharacterized protein</fullName>
    </submittedName>
</protein>
<name>A0A5C8PNV7_9HYPH</name>
<accession>A0A5C8PNV7</accession>
<reference evidence="1 2" key="1">
    <citation type="submission" date="2019-06" db="EMBL/GenBank/DDBJ databases">
        <title>New taxonomy in bacterial strain CC-CFT640, isolated from vineyard.</title>
        <authorList>
            <person name="Lin S.-Y."/>
            <person name="Tsai C.-F."/>
            <person name="Young C.-C."/>
        </authorList>
    </citation>
    <scope>NUCLEOTIDE SEQUENCE [LARGE SCALE GENOMIC DNA]</scope>
    <source>
        <strain evidence="1 2">CC-CFT640</strain>
    </source>
</reference>
<dbReference type="Proteomes" id="UP000321638">
    <property type="component" value="Unassembled WGS sequence"/>
</dbReference>
<proteinExistence type="predicted"/>
<organism evidence="1 2">
    <name type="scientific">Vineibacter terrae</name>
    <dbReference type="NCBI Taxonomy" id="2586908"/>
    <lineage>
        <taxon>Bacteria</taxon>
        <taxon>Pseudomonadati</taxon>
        <taxon>Pseudomonadota</taxon>
        <taxon>Alphaproteobacteria</taxon>
        <taxon>Hyphomicrobiales</taxon>
        <taxon>Vineibacter</taxon>
    </lineage>
</organism>
<sequence>MQNSFDFAIGEDWQKNIERLKAHLEAVDAECAKILFDNLTVLETGDNNARRDFNQKVLEALEVAAQADIDAAGDV</sequence>
<comment type="caution">
    <text evidence="1">The sequence shown here is derived from an EMBL/GenBank/DDBJ whole genome shotgun (WGS) entry which is preliminary data.</text>
</comment>
<dbReference type="RefSeq" id="WP_147847248.1">
    <property type="nucleotide sequence ID" value="NZ_VDUZ01000011.1"/>
</dbReference>
<evidence type="ECO:0000313" key="2">
    <source>
        <dbReference type="Proteomes" id="UP000321638"/>
    </source>
</evidence>
<gene>
    <name evidence="1" type="ORF">FHP25_12400</name>
</gene>
<dbReference type="OrthoDB" id="8244954at2"/>
<dbReference type="AlphaFoldDB" id="A0A5C8PNV7"/>
<keyword evidence="2" id="KW-1185">Reference proteome</keyword>
<evidence type="ECO:0000313" key="1">
    <source>
        <dbReference type="EMBL" id="TXL76440.1"/>
    </source>
</evidence>
<dbReference type="EMBL" id="VDUZ01000011">
    <property type="protein sequence ID" value="TXL76440.1"/>
    <property type="molecule type" value="Genomic_DNA"/>
</dbReference>